<evidence type="ECO:0000256" key="2">
    <source>
        <dbReference type="SAM" id="Phobius"/>
    </source>
</evidence>
<dbReference type="EMBL" id="JACAZH010000017">
    <property type="protein sequence ID" value="KAF7347954.1"/>
    <property type="molecule type" value="Genomic_DNA"/>
</dbReference>
<comment type="caution">
    <text evidence="4">The sequence shown here is derived from an EMBL/GenBank/DDBJ whole genome shotgun (WGS) entry which is preliminary data.</text>
</comment>
<dbReference type="AlphaFoldDB" id="A0A8H6XWD3"/>
<feature type="domain" description="T6SS Phospholipase effector Tle1-like catalytic" evidence="3">
    <location>
        <begin position="76"/>
        <end position="382"/>
    </location>
</feature>
<dbReference type="Proteomes" id="UP000623467">
    <property type="component" value="Unassembled WGS sequence"/>
</dbReference>
<keyword evidence="5" id="KW-1185">Reference proteome</keyword>
<sequence length="638" mass="71134">MSIPSAGHILEPTDVIIVEPTDVFSGPLYQTRAGSETAVDLVASPSAKISFSSNEKDQHEYRPLTVFVPPRNMHRCLILCFEGTGDEFDADNSNIVQLVTALKKDDSTKQKVYYQSSSSKGATHLLTKISLMLDVAIARTHSSHVMSGYEFLMQNYTAGDRICIFGFSRGAYIARNLAGMIYKVGLLPVDNHQQIPFAYRIYARADATGLAQSNAFKKAFSNDVQIYFIGVWDTVASVRLIPKCPPLTASNTIVCTFRHAVSLDELRSKFKANSWNFPNDAERNLGTHTPPGTPAFKRKSPGPQHGFTLPIPEIRAMTESYDEDEQEKIEFEAAFAQRYRKTLPTDILEVAGCHTDIGGGSLGSDTARHSLARIPLRWMIRECFKANTGIIFDAQQLQELGLDPATLYPVVLRRAPPPRWQQMEKARKAGRPPQMMMIAPKGPRTRTNRKYKEHWSRNDQTREEWLKVGGLLVGLAALEIAVFALTPDTIFSLDKVVRTTVAGSCISTSTGLLFNFYVYLRFALASVEVFKHRVRDKYEVRANGSIDRIESYVFFALIAQAAYKLSPVMYLCWGLIWMGFGLAKALGWLVAGMKIAGTGFLSALEYGAVFDAAMIAAVEYQQRDILLRHRKGRKGVVI</sequence>
<evidence type="ECO:0000313" key="4">
    <source>
        <dbReference type="EMBL" id="KAF7347954.1"/>
    </source>
</evidence>
<keyword evidence="2" id="KW-0812">Transmembrane</keyword>
<feature type="region of interest" description="Disordered" evidence="1">
    <location>
        <begin position="281"/>
        <end position="302"/>
    </location>
</feature>
<name>A0A8H6XWD3_9AGAR</name>
<dbReference type="InterPro" id="IPR018712">
    <property type="entry name" value="Tle1-like_cat"/>
</dbReference>
<accession>A0A8H6XWD3</accession>
<feature type="transmembrane region" description="Helical" evidence="2">
    <location>
        <begin position="551"/>
        <end position="580"/>
    </location>
</feature>
<keyword evidence="2" id="KW-1133">Transmembrane helix</keyword>
<proteinExistence type="predicted"/>
<evidence type="ECO:0000313" key="5">
    <source>
        <dbReference type="Proteomes" id="UP000623467"/>
    </source>
</evidence>
<dbReference type="PANTHER" id="PTHR33840:SF2">
    <property type="entry name" value="TLE1 PHOSPHOLIPASE DOMAIN-CONTAINING PROTEIN"/>
    <property type="match status" value="1"/>
</dbReference>
<dbReference type="OrthoDB" id="3162439at2759"/>
<feature type="region of interest" description="Disordered" evidence="1">
    <location>
        <begin position="434"/>
        <end position="454"/>
    </location>
</feature>
<evidence type="ECO:0000256" key="1">
    <source>
        <dbReference type="SAM" id="MobiDB-lite"/>
    </source>
</evidence>
<feature type="compositionally biased region" description="Basic residues" evidence="1">
    <location>
        <begin position="443"/>
        <end position="452"/>
    </location>
</feature>
<evidence type="ECO:0000259" key="3">
    <source>
        <dbReference type="Pfam" id="PF09994"/>
    </source>
</evidence>
<protein>
    <recommendedName>
        <fullName evidence="3">T6SS Phospholipase effector Tle1-like catalytic domain-containing protein</fullName>
    </recommendedName>
</protein>
<dbReference type="Pfam" id="PF09994">
    <property type="entry name" value="T6SS_Tle1-like_cat"/>
    <property type="match status" value="1"/>
</dbReference>
<gene>
    <name evidence="4" type="ORF">MSAN_01747500</name>
</gene>
<feature type="transmembrane region" description="Helical" evidence="2">
    <location>
        <begin position="506"/>
        <end position="530"/>
    </location>
</feature>
<organism evidence="4 5">
    <name type="scientific">Mycena sanguinolenta</name>
    <dbReference type="NCBI Taxonomy" id="230812"/>
    <lineage>
        <taxon>Eukaryota</taxon>
        <taxon>Fungi</taxon>
        <taxon>Dikarya</taxon>
        <taxon>Basidiomycota</taxon>
        <taxon>Agaricomycotina</taxon>
        <taxon>Agaricomycetes</taxon>
        <taxon>Agaricomycetidae</taxon>
        <taxon>Agaricales</taxon>
        <taxon>Marasmiineae</taxon>
        <taxon>Mycenaceae</taxon>
        <taxon>Mycena</taxon>
    </lineage>
</organism>
<keyword evidence="2" id="KW-0472">Membrane</keyword>
<reference evidence="4" key="1">
    <citation type="submission" date="2020-05" db="EMBL/GenBank/DDBJ databases">
        <title>Mycena genomes resolve the evolution of fungal bioluminescence.</title>
        <authorList>
            <person name="Tsai I.J."/>
        </authorList>
    </citation>
    <scope>NUCLEOTIDE SEQUENCE</scope>
    <source>
        <strain evidence="4">160909Yilan</strain>
    </source>
</reference>
<dbReference type="PANTHER" id="PTHR33840">
    <property type="match status" value="1"/>
</dbReference>